<evidence type="ECO:0000313" key="2">
    <source>
        <dbReference type="EMBL" id="OEV15723.1"/>
    </source>
</evidence>
<comment type="caution">
    <text evidence="2">The sequence shown here is derived from an EMBL/GenBank/DDBJ whole genome shotgun (WGS) entry which is preliminary data.</text>
</comment>
<feature type="compositionally biased region" description="Basic and acidic residues" evidence="1">
    <location>
        <begin position="260"/>
        <end position="273"/>
    </location>
</feature>
<feature type="region of interest" description="Disordered" evidence="1">
    <location>
        <begin position="323"/>
        <end position="440"/>
    </location>
</feature>
<dbReference type="EMBL" id="LJGZ01000107">
    <property type="protein sequence ID" value="OEV15723.1"/>
    <property type="molecule type" value="Genomic_DNA"/>
</dbReference>
<accession>A0A1E7LII1</accession>
<organism evidence="2 3">
    <name type="scientific">Streptomyces nanshensis</name>
    <dbReference type="NCBI Taxonomy" id="518642"/>
    <lineage>
        <taxon>Bacteria</taxon>
        <taxon>Bacillati</taxon>
        <taxon>Actinomycetota</taxon>
        <taxon>Actinomycetes</taxon>
        <taxon>Kitasatosporales</taxon>
        <taxon>Streptomycetaceae</taxon>
        <taxon>Streptomyces</taxon>
    </lineage>
</organism>
<feature type="compositionally biased region" description="Basic and acidic residues" evidence="1">
    <location>
        <begin position="365"/>
        <end position="395"/>
    </location>
</feature>
<keyword evidence="3" id="KW-1185">Reference proteome</keyword>
<name>A0A1E7LII1_9ACTN</name>
<dbReference type="AlphaFoldDB" id="A0A1E7LII1"/>
<proteinExistence type="predicted"/>
<feature type="compositionally biased region" description="Basic and acidic residues" evidence="1">
    <location>
        <begin position="240"/>
        <end position="252"/>
    </location>
</feature>
<feature type="region of interest" description="Disordered" evidence="1">
    <location>
        <begin position="227"/>
        <end position="308"/>
    </location>
</feature>
<evidence type="ECO:0000313" key="3">
    <source>
        <dbReference type="Proteomes" id="UP000175971"/>
    </source>
</evidence>
<evidence type="ECO:0000256" key="1">
    <source>
        <dbReference type="SAM" id="MobiDB-lite"/>
    </source>
</evidence>
<dbReference type="Proteomes" id="UP000175971">
    <property type="component" value="Unassembled WGS sequence"/>
</dbReference>
<sequence>MDLLGDQDDGGARLLLRRHGDRAAGGLLDARDDAGQGGLPGAARADEGHVFARAEGEGDLVEDRAAGPVRVAHGVGGDGRAGLGPLPRHPYRVLLQIGHPDQPRQPGRRGLGLVEQDQGRVDGPEEAVEVEGGGRRRADGDGPVADQEEPGDQDGGQPHVLRDVQPGVEAEHQVDAAHGQLDGSARGPGALLGVLLLQPVAAYGHRSPDGLQELLLLGSVGDPLVGVDGGGPAHVPPGGERLDGYREERGEQEPYVQQGHRPERQHDREDRARHLGQGRADGLRDPGDVPGDPGGEVAGPGALQPVGGEVEGTLDELFAQPGEYGLAEPGDLGQPVRGGGALDDGDRQQEDDGQGQRVGGAAVGHDVDDPPEQRLDQEPDGGRADEHADAEERAAPVRADQGAQGGPGAGTGGDGQQVGTVGGRARCARWSAGHVSTAER</sequence>
<feature type="region of interest" description="Disordered" evidence="1">
    <location>
        <begin position="26"/>
        <end position="159"/>
    </location>
</feature>
<feature type="compositionally biased region" description="Basic and acidic residues" evidence="1">
    <location>
        <begin position="44"/>
        <end position="65"/>
    </location>
</feature>
<feature type="compositionally biased region" description="Gly residues" evidence="1">
    <location>
        <begin position="403"/>
        <end position="422"/>
    </location>
</feature>
<protein>
    <submittedName>
        <fullName evidence="2">Uncharacterized protein</fullName>
    </submittedName>
</protein>
<reference evidence="2 3" key="1">
    <citation type="journal article" date="2016" name="Front. Microbiol.">
        <title>Comparative Genomics Analysis of Streptomyces Species Reveals Their Adaptation to the Marine Environment and Their Diversity at the Genomic Level.</title>
        <authorList>
            <person name="Tian X."/>
            <person name="Zhang Z."/>
            <person name="Yang T."/>
            <person name="Chen M."/>
            <person name="Li J."/>
            <person name="Chen F."/>
            <person name="Yang J."/>
            <person name="Li W."/>
            <person name="Zhang B."/>
            <person name="Zhang Z."/>
            <person name="Wu J."/>
            <person name="Zhang C."/>
            <person name="Long L."/>
            <person name="Xiao J."/>
        </authorList>
    </citation>
    <scope>NUCLEOTIDE SEQUENCE [LARGE SCALE GENOMIC DNA]</scope>
    <source>
        <strain evidence="2 3">SCSIO M10372</strain>
    </source>
</reference>
<gene>
    <name evidence="2" type="ORF">AN221_37675</name>
</gene>